<sequence length="197" mass="20425">MRRLALARAVAAVLGGGDIVICSLGSAGRAWREANAPNLTYWASDPMGMAPSLALGFALARPDDRVVLIEGDGDLAMNLGVLAAVAGAAPPNLRVVVFANGRYETGGGQPLAGRLDLGAAARACGWERVESPPPDADEAAVAAALRRMYDATGPAMVVQAVEPEASPYPRAGRWSQAEDKAVFQRALAAREDFGGRT</sequence>
<dbReference type="Pfam" id="PF02775">
    <property type="entry name" value="TPP_enzyme_C"/>
    <property type="match status" value="1"/>
</dbReference>
<evidence type="ECO:0000313" key="4">
    <source>
        <dbReference type="EMBL" id="TQM66453.1"/>
    </source>
</evidence>
<keyword evidence="5" id="KW-1185">Reference proteome</keyword>
<dbReference type="EMBL" id="VFPO01000001">
    <property type="protein sequence ID" value="TQM66453.1"/>
    <property type="molecule type" value="Genomic_DNA"/>
</dbReference>
<evidence type="ECO:0000313" key="5">
    <source>
        <dbReference type="Proteomes" id="UP000316706"/>
    </source>
</evidence>
<gene>
    <name evidence="4" type="ORF">FHX41_0026</name>
</gene>
<dbReference type="OrthoDB" id="9785953at2"/>
<dbReference type="PANTHER" id="PTHR42818">
    <property type="entry name" value="SULFOPYRUVATE DECARBOXYLASE SUBUNIT ALPHA"/>
    <property type="match status" value="1"/>
</dbReference>
<name>A0A543I773_9ACTN</name>
<keyword evidence="1" id="KW-0210">Decarboxylase</keyword>
<dbReference type="AlphaFoldDB" id="A0A543I773"/>
<dbReference type="InterPro" id="IPR029061">
    <property type="entry name" value="THDP-binding"/>
</dbReference>
<keyword evidence="2" id="KW-0456">Lyase</keyword>
<dbReference type="InterPro" id="IPR011766">
    <property type="entry name" value="TPP_enzyme_TPP-bd"/>
</dbReference>
<dbReference type="InterPro" id="IPR051818">
    <property type="entry name" value="TPP_dependent_decarboxylase"/>
</dbReference>
<organism evidence="4 5">
    <name type="scientific">Actinomadura hallensis</name>
    <dbReference type="NCBI Taxonomy" id="337895"/>
    <lineage>
        <taxon>Bacteria</taxon>
        <taxon>Bacillati</taxon>
        <taxon>Actinomycetota</taxon>
        <taxon>Actinomycetes</taxon>
        <taxon>Streptosporangiales</taxon>
        <taxon>Thermomonosporaceae</taxon>
        <taxon>Actinomadura</taxon>
    </lineage>
</organism>
<evidence type="ECO:0000256" key="1">
    <source>
        <dbReference type="ARBA" id="ARBA00022793"/>
    </source>
</evidence>
<dbReference type="GO" id="GO:0030976">
    <property type="term" value="F:thiamine pyrophosphate binding"/>
    <property type="evidence" value="ECO:0007669"/>
    <property type="project" value="InterPro"/>
</dbReference>
<proteinExistence type="predicted"/>
<dbReference type="GO" id="GO:0016831">
    <property type="term" value="F:carboxy-lyase activity"/>
    <property type="evidence" value="ECO:0007669"/>
    <property type="project" value="UniProtKB-KW"/>
</dbReference>
<protein>
    <submittedName>
        <fullName evidence="4">Thiamine pyrophosphate-dependent enzyme</fullName>
    </submittedName>
</protein>
<dbReference type="Gene3D" id="3.40.50.970">
    <property type="match status" value="1"/>
</dbReference>
<dbReference type="SUPFAM" id="SSF52518">
    <property type="entry name" value="Thiamin diphosphate-binding fold (THDP-binding)"/>
    <property type="match status" value="1"/>
</dbReference>
<dbReference type="PANTHER" id="PTHR42818:SF1">
    <property type="entry name" value="SULFOPYRUVATE DECARBOXYLASE"/>
    <property type="match status" value="1"/>
</dbReference>
<dbReference type="RefSeq" id="WP_141965524.1">
    <property type="nucleotide sequence ID" value="NZ_VFPO01000001.1"/>
</dbReference>
<evidence type="ECO:0000256" key="2">
    <source>
        <dbReference type="ARBA" id="ARBA00023239"/>
    </source>
</evidence>
<accession>A0A543I773</accession>
<dbReference type="GO" id="GO:0000287">
    <property type="term" value="F:magnesium ion binding"/>
    <property type="evidence" value="ECO:0007669"/>
    <property type="project" value="UniProtKB-ARBA"/>
</dbReference>
<reference evidence="4 5" key="1">
    <citation type="submission" date="2019-06" db="EMBL/GenBank/DDBJ databases">
        <title>Sequencing the genomes of 1000 actinobacteria strains.</title>
        <authorList>
            <person name="Klenk H.-P."/>
        </authorList>
    </citation>
    <scope>NUCLEOTIDE SEQUENCE [LARGE SCALE GENOMIC DNA]</scope>
    <source>
        <strain evidence="4 5">DSM 45043</strain>
    </source>
</reference>
<dbReference type="Proteomes" id="UP000316706">
    <property type="component" value="Unassembled WGS sequence"/>
</dbReference>
<comment type="caution">
    <text evidence="4">The sequence shown here is derived from an EMBL/GenBank/DDBJ whole genome shotgun (WGS) entry which is preliminary data.</text>
</comment>
<evidence type="ECO:0000259" key="3">
    <source>
        <dbReference type="Pfam" id="PF02775"/>
    </source>
</evidence>
<feature type="domain" description="Thiamine pyrophosphate enzyme TPP-binding" evidence="3">
    <location>
        <begin position="43"/>
        <end position="157"/>
    </location>
</feature>